<dbReference type="PROSITE" id="PS50935">
    <property type="entry name" value="SSB"/>
    <property type="match status" value="1"/>
</dbReference>
<dbReference type="InterPro" id="IPR011344">
    <property type="entry name" value="ssDNA-bd"/>
</dbReference>
<dbReference type="InterPro" id="IPR000424">
    <property type="entry name" value="Primosome_PriB/ssb"/>
</dbReference>
<dbReference type="SUPFAM" id="SSF50249">
    <property type="entry name" value="Nucleic acid-binding proteins"/>
    <property type="match status" value="1"/>
</dbReference>
<evidence type="ECO:0000256" key="2">
    <source>
        <dbReference type="PROSITE-ProRule" id="PRU00252"/>
    </source>
</evidence>
<dbReference type="InterPro" id="IPR012340">
    <property type="entry name" value="NA-bd_OB-fold"/>
</dbReference>
<feature type="region of interest" description="Disordered" evidence="3">
    <location>
        <begin position="23"/>
        <end position="42"/>
    </location>
</feature>
<accession>A0A7J7C650</accession>
<dbReference type="GO" id="GO:0006264">
    <property type="term" value="P:mitochondrial DNA replication"/>
    <property type="evidence" value="ECO:0007669"/>
    <property type="project" value="TreeGrafter"/>
</dbReference>
<reference evidence="4 5" key="1">
    <citation type="journal article" date="2020" name="Nat. Commun.">
        <title>Genome of Tripterygium wilfordii and identification of cytochrome P450 involved in triptolide biosynthesis.</title>
        <authorList>
            <person name="Tu L."/>
            <person name="Su P."/>
            <person name="Zhang Z."/>
            <person name="Gao L."/>
            <person name="Wang J."/>
            <person name="Hu T."/>
            <person name="Zhou J."/>
            <person name="Zhang Y."/>
            <person name="Zhao Y."/>
            <person name="Liu Y."/>
            <person name="Song Y."/>
            <person name="Tong Y."/>
            <person name="Lu Y."/>
            <person name="Yang J."/>
            <person name="Xu C."/>
            <person name="Jia M."/>
            <person name="Peters R.J."/>
            <person name="Huang L."/>
            <person name="Gao W."/>
        </authorList>
    </citation>
    <scope>NUCLEOTIDE SEQUENCE [LARGE SCALE GENOMIC DNA]</scope>
    <source>
        <strain evidence="5">cv. XIE 37</strain>
        <tissue evidence="4">Leaf</tissue>
    </source>
</reference>
<evidence type="ECO:0000256" key="3">
    <source>
        <dbReference type="SAM" id="MobiDB-lite"/>
    </source>
</evidence>
<dbReference type="GO" id="GO:0042645">
    <property type="term" value="C:mitochondrial nucleoid"/>
    <property type="evidence" value="ECO:0007669"/>
    <property type="project" value="TreeGrafter"/>
</dbReference>
<comment type="caution">
    <text evidence="4">The sequence shown here is derived from an EMBL/GenBank/DDBJ whole genome shotgun (WGS) entry which is preliminary data.</text>
</comment>
<name>A0A7J7C650_TRIWF</name>
<organism evidence="4 5">
    <name type="scientific">Tripterygium wilfordii</name>
    <name type="common">Thunder God vine</name>
    <dbReference type="NCBI Taxonomy" id="458696"/>
    <lineage>
        <taxon>Eukaryota</taxon>
        <taxon>Viridiplantae</taxon>
        <taxon>Streptophyta</taxon>
        <taxon>Embryophyta</taxon>
        <taxon>Tracheophyta</taxon>
        <taxon>Spermatophyta</taxon>
        <taxon>Magnoliopsida</taxon>
        <taxon>eudicotyledons</taxon>
        <taxon>Gunneridae</taxon>
        <taxon>Pentapetalae</taxon>
        <taxon>rosids</taxon>
        <taxon>fabids</taxon>
        <taxon>Celastrales</taxon>
        <taxon>Celastraceae</taxon>
        <taxon>Tripterygium</taxon>
    </lineage>
</organism>
<dbReference type="Pfam" id="PF00436">
    <property type="entry name" value="SSB"/>
    <property type="match status" value="1"/>
</dbReference>
<evidence type="ECO:0000313" key="5">
    <source>
        <dbReference type="Proteomes" id="UP000593562"/>
    </source>
</evidence>
<dbReference type="EMBL" id="JAAARO010000021">
    <property type="protein sequence ID" value="KAF5729598.1"/>
    <property type="molecule type" value="Genomic_DNA"/>
</dbReference>
<evidence type="ECO:0000256" key="1">
    <source>
        <dbReference type="ARBA" id="ARBA00023125"/>
    </source>
</evidence>
<dbReference type="PANTHER" id="PTHR10302:SF23">
    <property type="entry name" value="PROTEIN OSB4, CHLOROPLASTIC"/>
    <property type="match status" value="1"/>
</dbReference>
<dbReference type="AlphaFoldDB" id="A0A7J7C650"/>
<dbReference type="Proteomes" id="UP000593562">
    <property type="component" value="Unassembled WGS sequence"/>
</dbReference>
<dbReference type="GO" id="GO:0003697">
    <property type="term" value="F:single-stranded DNA binding"/>
    <property type="evidence" value="ECO:0007669"/>
    <property type="project" value="InterPro"/>
</dbReference>
<protein>
    <submittedName>
        <fullName evidence="4">Protein OSB2 chloroplastic-like isoform X1</fullName>
    </submittedName>
</protein>
<gene>
    <name evidence="4" type="ORF">HS088_TW21G01765</name>
</gene>
<sequence>MNTLRRALAKTVSSEWKRQRSFRGLQSYSTKRPDSPPTPRLSEIPYQTKVANSVNLIGRVDQPIEFKASPDGNYCAAATVIDQGRPSATSLGCERFFIPVVFEGDLAHVATCHLKKNDRVCVAGQIAAGPPPLDLMQDHLKDGDDVPIGNVVHVLVRSVSFV</sequence>
<evidence type="ECO:0000313" key="4">
    <source>
        <dbReference type="EMBL" id="KAF5729598.1"/>
    </source>
</evidence>
<dbReference type="PANTHER" id="PTHR10302">
    <property type="entry name" value="SINGLE-STRANDED DNA-BINDING PROTEIN"/>
    <property type="match status" value="1"/>
</dbReference>
<keyword evidence="1 2" id="KW-0238">DNA-binding</keyword>
<keyword evidence="5" id="KW-1185">Reference proteome</keyword>
<dbReference type="InParanoid" id="A0A7J7C650"/>
<proteinExistence type="predicted"/>
<dbReference type="Gene3D" id="2.40.50.140">
    <property type="entry name" value="Nucleic acid-binding proteins"/>
    <property type="match status" value="1"/>
</dbReference>